<feature type="transmembrane region" description="Helical" evidence="1">
    <location>
        <begin position="91"/>
        <end position="113"/>
    </location>
</feature>
<organism evidence="2 3">
    <name type="scientific">Vallitalea pronyensis</name>
    <dbReference type="NCBI Taxonomy" id="1348613"/>
    <lineage>
        <taxon>Bacteria</taxon>
        <taxon>Bacillati</taxon>
        <taxon>Bacillota</taxon>
        <taxon>Clostridia</taxon>
        <taxon>Lachnospirales</taxon>
        <taxon>Vallitaleaceae</taxon>
        <taxon>Vallitalea</taxon>
    </lineage>
</organism>
<evidence type="ECO:0000313" key="2">
    <source>
        <dbReference type="EMBL" id="QUI21188.1"/>
    </source>
</evidence>
<reference evidence="2" key="1">
    <citation type="submission" date="2020-07" db="EMBL/GenBank/DDBJ databases">
        <title>Vallitalea pronyensis genome.</title>
        <authorList>
            <person name="Postec A."/>
        </authorList>
    </citation>
    <scope>NUCLEOTIDE SEQUENCE</scope>
    <source>
        <strain evidence="2">FatNI3</strain>
    </source>
</reference>
<gene>
    <name evidence="2" type="ORF">HZI73_02325</name>
</gene>
<accession>A0A8J8MH73</accession>
<evidence type="ECO:0000313" key="3">
    <source>
        <dbReference type="Proteomes" id="UP000683246"/>
    </source>
</evidence>
<keyword evidence="1" id="KW-1133">Transmembrane helix</keyword>
<feature type="transmembrane region" description="Helical" evidence="1">
    <location>
        <begin position="125"/>
        <end position="145"/>
    </location>
</feature>
<proteinExistence type="predicted"/>
<dbReference type="EMBL" id="CP058649">
    <property type="protein sequence ID" value="QUI21188.1"/>
    <property type="molecule type" value="Genomic_DNA"/>
</dbReference>
<sequence>MYTLINNIVCIGLLVIFLVGVFSCLTANNKYNGILKTVDGKFMDKDVLMIEHTYRHLVVSGRKPLNTKIFVEKNLYGIKVNKVPIYILEDLAVNTLYCTILVGLTFTFLEIALMSKMEVKQLQSVLLCGIVGLILGVLLLGVRMVCRLEDKKEIATIYMCNHLDNELKIVMDGVKIANEGYGKNKKDKKIRKIRKGLFKGLKTSHEHGDSRVEYLRPSAKVSKKRANKSVMDEDFLDDVIKELMS</sequence>
<dbReference type="RefSeq" id="WP_212696652.1">
    <property type="nucleotide sequence ID" value="NZ_CP058649.1"/>
</dbReference>
<dbReference type="KEGG" id="vpy:HZI73_02325"/>
<keyword evidence="1" id="KW-0472">Membrane</keyword>
<name>A0A8J8MH73_9FIRM</name>
<keyword evidence="3" id="KW-1185">Reference proteome</keyword>
<dbReference type="Proteomes" id="UP000683246">
    <property type="component" value="Chromosome"/>
</dbReference>
<evidence type="ECO:0000256" key="1">
    <source>
        <dbReference type="SAM" id="Phobius"/>
    </source>
</evidence>
<keyword evidence="1" id="KW-0812">Transmembrane</keyword>
<dbReference type="AlphaFoldDB" id="A0A8J8MH73"/>
<protein>
    <submittedName>
        <fullName evidence="2">Uncharacterized protein</fullName>
    </submittedName>
</protein>